<dbReference type="EMBL" id="PJNI01000016">
    <property type="protein sequence ID" value="PKR79893.1"/>
    <property type="molecule type" value="Genomic_DNA"/>
</dbReference>
<dbReference type="GO" id="GO:0005524">
    <property type="term" value="F:ATP binding"/>
    <property type="evidence" value="ECO:0007669"/>
    <property type="project" value="UniProtKB-KW"/>
</dbReference>
<dbReference type="InterPro" id="IPR036565">
    <property type="entry name" value="Mur-like_cat_sf"/>
</dbReference>
<evidence type="ECO:0000313" key="6">
    <source>
        <dbReference type="EMBL" id="PKR79893.1"/>
    </source>
</evidence>
<dbReference type="OrthoDB" id="9809356at2"/>
<gene>
    <name evidence="6" type="ORF">CW751_12475</name>
</gene>
<dbReference type="PANTHER" id="PTHR11136">
    <property type="entry name" value="FOLYLPOLYGLUTAMATE SYNTHASE-RELATED"/>
    <property type="match status" value="1"/>
</dbReference>
<dbReference type="InterPro" id="IPR018109">
    <property type="entry name" value="Folylpolyglutamate_synth_CS"/>
</dbReference>
<keyword evidence="7" id="KW-1185">Reference proteome</keyword>
<dbReference type="InterPro" id="IPR013221">
    <property type="entry name" value="Mur_ligase_cen"/>
</dbReference>
<name>A0A2I0R006_9FLAO</name>
<organism evidence="6 7">
    <name type="scientific">Brumimicrobium salinarum</name>
    <dbReference type="NCBI Taxonomy" id="2058658"/>
    <lineage>
        <taxon>Bacteria</taxon>
        <taxon>Pseudomonadati</taxon>
        <taxon>Bacteroidota</taxon>
        <taxon>Flavobacteriia</taxon>
        <taxon>Flavobacteriales</taxon>
        <taxon>Crocinitomicaceae</taxon>
        <taxon>Brumimicrobium</taxon>
    </lineage>
</organism>
<evidence type="ECO:0000256" key="4">
    <source>
        <dbReference type="ARBA" id="ARBA00022840"/>
    </source>
</evidence>
<dbReference type="Pfam" id="PF08245">
    <property type="entry name" value="Mur_ligase_M"/>
    <property type="match status" value="1"/>
</dbReference>
<dbReference type="AlphaFoldDB" id="A0A2I0R006"/>
<reference evidence="6 7" key="1">
    <citation type="submission" date="2017-12" db="EMBL/GenBank/DDBJ databases">
        <title>The draft genome sequence of Brumimicrobium saltpan LHR20.</title>
        <authorList>
            <person name="Do Z.-J."/>
            <person name="Luo H.-R."/>
        </authorList>
    </citation>
    <scope>NUCLEOTIDE SEQUENCE [LARGE SCALE GENOMIC DNA]</scope>
    <source>
        <strain evidence="6 7">LHR20</strain>
    </source>
</reference>
<evidence type="ECO:0000259" key="5">
    <source>
        <dbReference type="Pfam" id="PF08245"/>
    </source>
</evidence>
<protein>
    <submittedName>
        <fullName evidence="6">Tetrahydrofolate synthase</fullName>
    </submittedName>
</protein>
<evidence type="ECO:0000256" key="2">
    <source>
        <dbReference type="ARBA" id="ARBA00022598"/>
    </source>
</evidence>
<dbReference type="Gene3D" id="3.40.1190.10">
    <property type="entry name" value="Mur-like, catalytic domain"/>
    <property type="match status" value="1"/>
</dbReference>
<dbReference type="NCBIfam" id="TIGR01499">
    <property type="entry name" value="folC"/>
    <property type="match status" value="1"/>
</dbReference>
<keyword evidence="4" id="KW-0067">ATP-binding</keyword>
<proteinExistence type="inferred from homology"/>
<dbReference type="PANTHER" id="PTHR11136:SF0">
    <property type="entry name" value="DIHYDROFOLATE SYNTHETASE-RELATED"/>
    <property type="match status" value="1"/>
</dbReference>
<comment type="caution">
    <text evidence="6">The sequence shown here is derived from an EMBL/GenBank/DDBJ whole genome shotgun (WGS) entry which is preliminary data.</text>
</comment>
<dbReference type="GO" id="GO:0005737">
    <property type="term" value="C:cytoplasm"/>
    <property type="evidence" value="ECO:0007669"/>
    <property type="project" value="TreeGrafter"/>
</dbReference>
<dbReference type="SUPFAM" id="SSF53623">
    <property type="entry name" value="MurD-like peptide ligases, catalytic domain"/>
    <property type="match status" value="1"/>
</dbReference>
<comment type="similarity">
    <text evidence="1">Belongs to the folylpolyglutamate synthase family.</text>
</comment>
<evidence type="ECO:0000256" key="1">
    <source>
        <dbReference type="ARBA" id="ARBA00008276"/>
    </source>
</evidence>
<accession>A0A2I0R006</accession>
<dbReference type="GO" id="GO:0004326">
    <property type="term" value="F:tetrahydrofolylpolyglutamate synthase activity"/>
    <property type="evidence" value="ECO:0007669"/>
    <property type="project" value="InterPro"/>
</dbReference>
<keyword evidence="3" id="KW-0547">Nucleotide-binding</keyword>
<dbReference type="PROSITE" id="PS01012">
    <property type="entry name" value="FOLYLPOLYGLU_SYNT_2"/>
    <property type="match status" value="1"/>
</dbReference>
<dbReference type="RefSeq" id="WP_101335362.1">
    <property type="nucleotide sequence ID" value="NZ_PJNI01000016.1"/>
</dbReference>
<dbReference type="GO" id="GO:0008841">
    <property type="term" value="F:dihydrofolate synthase activity"/>
    <property type="evidence" value="ECO:0007669"/>
    <property type="project" value="TreeGrafter"/>
</dbReference>
<dbReference type="InterPro" id="IPR001645">
    <property type="entry name" value="Folylpolyglutamate_synth"/>
</dbReference>
<evidence type="ECO:0000256" key="3">
    <source>
        <dbReference type="ARBA" id="ARBA00022741"/>
    </source>
</evidence>
<feature type="domain" description="Mur ligase central" evidence="5">
    <location>
        <begin position="54"/>
        <end position="259"/>
    </location>
</feature>
<evidence type="ECO:0000313" key="7">
    <source>
        <dbReference type="Proteomes" id="UP000236654"/>
    </source>
</evidence>
<keyword evidence="2" id="KW-0436">Ligase</keyword>
<sequence length="327" mass="37111">MDNQEYRRKIEWLFNQFPVFQKVGDKAYKPTLENTLSLIKLFKVPLQEMRFVHVAGTNGKGTTCSIIASTLQSADLKVGLFTSPHIKDFRERIRVNGLMISETEVVNAVQKIQEAQFDFSPSFFEITWVLALSHFYKQNCDVVVVETGLGGRLDATNVIQPELSVITNIGLDHVAILGNDMVQIAKEKAGIIKTKTPVIVGEYTSETEKVFNEVANKLHSNIYFLPPNSNETTFEKNQRLAFKAVDIFMKDYPEKATIKKKGIKNLYQNTGLLGRNQVYSTSPLIIMDAAHNEMGIERLIEDVQKNTSIKMYGCYMALQMTKIWIKL</sequence>
<dbReference type="Proteomes" id="UP000236654">
    <property type="component" value="Unassembled WGS sequence"/>
</dbReference>